<dbReference type="Pfam" id="PF06821">
    <property type="entry name" value="Ser_hydrolase"/>
    <property type="match status" value="1"/>
</dbReference>
<dbReference type="InterPro" id="IPR029058">
    <property type="entry name" value="AB_hydrolase_fold"/>
</dbReference>
<dbReference type="EMBL" id="CP101988">
    <property type="protein sequence ID" value="UUI76509.1"/>
    <property type="molecule type" value="Genomic_DNA"/>
</dbReference>
<evidence type="ECO:0000313" key="2">
    <source>
        <dbReference type="Proteomes" id="UP001316189"/>
    </source>
</evidence>
<organism evidence="1 2">
    <name type="scientific">Cellulomonas chengniuliangii</name>
    <dbReference type="NCBI Taxonomy" id="2968084"/>
    <lineage>
        <taxon>Bacteria</taxon>
        <taxon>Bacillati</taxon>
        <taxon>Actinomycetota</taxon>
        <taxon>Actinomycetes</taxon>
        <taxon>Micrococcales</taxon>
        <taxon>Cellulomonadaceae</taxon>
        <taxon>Cellulomonas</taxon>
    </lineage>
</organism>
<dbReference type="InterPro" id="IPR010662">
    <property type="entry name" value="RBBP9/YdeN"/>
</dbReference>
<dbReference type="Proteomes" id="UP001316189">
    <property type="component" value="Chromosome"/>
</dbReference>
<protein>
    <submittedName>
        <fullName evidence="1">Alpha/beta hydrolase</fullName>
    </submittedName>
</protein>
<dbReference type="RefSeq" id="WP_227568786.1">
    <property type="nucleotide sequence ID" value="NZ_CP101988.1"/>
</dbReference>
<proteinExistence type="predicted"/>
<dbReference type="SUPFAM" id="SSF53474">
    <property type="entry name" value="alpha/beta-Hydrolases"/>
    <property type="match status" value="1"/>
</dbReference>
<dbReference type="Gene3D" id="3.40.50.1820">
    <property type="entry name" value="alpha/beta hydrolase"/>
    <property type="match status" value="1"/>
</dbReference>
<keyword evidence="2" id="KW-1185">Reference proteome</keyword>
<evidence type="ECO:0000313" key="1">
    <source>
        <dbReference type="EMBL" id="UUI76509.1"/>
    </source>
</evidence>
<dbReference type="GO" id="GO:0016787">
    <property type="term" value="F:hydrolase activity"/>
    <property type="evidence" value="ECO:0007669"/>
    <property type="project" value="UniProtKB-KW"/>
</dbReference>
<accession>A0ABY5L3Y0</accession>
<sequence>MNPLNSMNAVPVFVAGIGNSGPEHWQTLWHAELAHSVWVEHSSWDAPVRDVWVRELDEALRAVDGPKVLVAHSLGCTLVTEWAAQHKDEGVVAALLVAMPDVHGPVFPGEAVGFDTPELHDLPFRTVLVASQDDPYGAFAHAEGAAATLGAELVDVGALGHINSLSGLGRWTQGRALLDALLTARRGADD</sequence>
<keyword evidence="1" id="KW-0378">Hydrolase</keyword>
<reference evidence="1 2" key="1">
    <citation type="submission" date="2022-07" db="EMBL/GenBank/DDBJ databases">
        <title>Novel species in genus cellulomonas.</title>
        <authorList>
            <person name="Ye L."/>
        </authorList>
    </citation>
    <scope>NUCLEOTIDE SEQUENCE [LARGE SCALE GENOMIC DNA]</scope>
    <source>
        <strain evidence="2">zg-Y338</strain>
    </source>
</reference>
<name>A0ABY5L3Y0_9CELL</name>
<gene>
    <name evidence="1" type="ORF">NP064_06380</name>
</gene>